<sequence length="352" mass="38865">MRILFVTHRYPPHTGGIETHVQEIATRLADRGHDVTVFSADASSDALSECTDDGVRVRRFRSVSIGGAFYVAPQMALAVRRADVDVVHAHNYHALPLFFAALGATDERFVVTTHYHGESASGFRDVLLSVYRPFGRWAIRQADELIAVSEWEQERLLADFGIDATVIPNGVAVERFANAEPEGRKHPYLLCVGRLKEYKGVQHVIRALPELPEYDLVVAGSGPFRDELEQIAREEGVADRVDFLGYVGEERLPKLYAGADVYVTMSEFEAYGMTVAESIAACTPVVIREAGALTDWLDLDGTINITHPHSSALTNALEAAINGTCPDSHAVLDWDTVCEKLIKLYQDRTAEP</sequence>
<keyword evidence="4" id="KW-1185">Reference proteome</keyword>
<dbReference type="CDD" id="cd03801">
    <property type="entry name" value="GT4_PimA-like"/>
    <property type="match status" value="1"/>
</dbReference>
<evidence type="ECO:0000313" key="3">
    <source>
        <dbReference type="EMBL" id="MFD1633869.1"/>
    </source>
</evidence>
<feature type="domain" description="Glycosyl transferase family 1" evidence="1">
    <location>
        <begin position="179"/>
        <end position="321"/>
    </location>
</feature>
<dbReference type="Pfam" id="PF00534">
    <property type="entry name" value="Glycos_transf_1"/>
    <property type="match status" value="1"/>
</dbReference>
<dbReference type="Gene3D" id="3.40.50.2000">
    <property type="entry name" value="Glycogen Phosphorylase B"/>
    <property type="match status" value="2"/>
</dbReference>
<dbReference type="RefSeq" id="WP_256404135.1">
    <property type="nucleotide sequence ID" value="NZ_CP187151.1"/>
</dbReference>
<organism evidence="3 4">
    <name type="scientific">Haloplanus ruber</name>
    <dbReference type="NCBI Taxonomy" id="869892"/>
    <lineage>
        <taxon>Archaea</taxon>
        <taxon>Methanobacteriati</taxon>
        <taxon>Methanobacteriota</taxon>
        <taxon>Stenosarchaea group</taxon>
        <taxon>Halobacteria</taxon>
        <taxon>Halobacteriales</taxon>
        <taxon>Haloferacaceae</taxon>
        <taxon>Haloplanus</taxon>
    </lineage>
</organism>
<evidence type="ECO:0000259" key="1">
    <source>
        <dbReference type="Pfam" id="PF00534"/>
    </source>
</evidence>
<dbReference type="PANTHER" id="PTHR45947:SF3">
    <property type="entry name" value="SULFOQUINOVOSYL TRANSFERASE SQD2"/>
    <property type="match status" value="1"/>
</dbReference>
<dbReference type="InterPro" id="IPR028098">
    <property type="entry name" value="Glyco_trans_4-like_N"/>
</dbReference>
<proteinExistence type="predicted"/>
<dbReference type="EC" id="2.4.-.-" evidence="3"/>
<evidence type="ECO:0000259" key="2">
    <source>
        <dbReference type="Pfam" id="PF13439"/>
    </source>
</evidence>
<dbReference type="PANTHER" id="PTHR45947">
    <property type="entry name" value="SULFOQUINOVOSYL TRANSFERASE SQD2"/>
    <property type="match status" value="1"/>
</dbReference>
<keyword evidence="3" id="KW-0808">Transferase</keyword>
<name>A0ABD6D0M1_9EURY</name>
<dbReference type="GO" id="GO:0016757">
    <property type="term" value="F:glycosyltransferase activity"/>
    <property type="evidence" value="ECO:0007669"/>
    <property type="project" value="UniProtKB-KW"/>
</dbReference>
<protein>
    <submittedName>
        <fullName evidence="3">Glycosyltransferase family 4 protein</fullName>
        <ecNumber evidence="3">2.4.-.-</ecNumber>
    </submittedName>
</protein>
<dbReference type="Pfam" id="PF13439">
    <property type="entry name" value="Glyco_transf_4"/>
    <property type="match status" value="1"/>
</dbReference>
<reference evidence="3 4" key="1">
    <citation type="journal article" date="2019" name="Int. J. Syst. Evol. Microbiol.">
        <title>The Global Catalogue of Microorganisms (GCM) 10K type strain sequencing project: providing services to taxonomists for standard genome sequencing and annotation.</title>
        <authorList>
            <consortium name="The Broad Institute Genomics Platform"/>
            <consortium name="The Broad Institute Genome Sequencing Center for Infectious Disease"/>
            <person name="Wu L."/>
            <person name="Ma J."/>
        </authorList>
    </citation>
    <scope>NUCLEOTIDE SEQUENCE [LARGE SCALE GENOMIC DNA]</scope>
    <source>
        <strain evidence="3 4">CGMCC 1.10594</strain>
    </source>
</reference>
<dbReference type="SUPFAM" id="SSF53756">
    <property type="entry name" value="UDP-Glycosyltransferase/glycogen phosphorylase"/>
    <property type="match status" value="1"/>
</dbReference>
<evidence type="ECO:0000313" key="4">
    <source>
        <dbReference type="Proteomes" id="UP001597075"/>
    </source>
</evidence>
<accession>A0ABD6D0M1</accession>
<feature type="domain" description="Glycosyltransferase subfamily 4-like N-terminal" evidence="2">
    <location>
        <begin position="15"/>
        <end position="175"/>
    </location>
</feature>
<dbReference type="InterPro" id="IPR050194">
    <property type="entry name" value="Glycosyltransferase_grp1"/>
</dbReference>
<dbReference type="InterPro" id="IPR001296">
    <property type="entry name" value="Glyco_trans_1"/>
</dbReference>
<dbReference type="AlphaFoldDB" id="A0ABD6D0M1"/>
<gene>
    <name evidence="3" type="ORF">ACFSBJ_08995</name>
</gene>
<dbReference type="Proteomes" id="UP001597075">
    <property type="component" value="Unassembled WGS sequence"/>
</dbReference>
<comment type="caution">
    <text evidence="3">The sequence shown here is derived from an EMBL/GenBank/DDBJ whole genome shotgun (WGS) entry which is preliminary data.</text>
</comment>
<dbReference type="EMBL" id="JBHUDL010000010">
    <property type="protein sequence ID" value="MFD1633869.1"/>
    <property type="molecule type" value="Genomic_DNA"/>
</dbReference>
<keyword evidence="3" id="KW-0328">Glycosyltransferase</keyword>